<evidence type="ECO:0000256" key="7">
    <source>
        <dbReference type="ARBA" id="ARBA00046611"/>
    </source>
</evidence>
<dbReference type="InterPro" id="IPR027417">
    <property type="entry name" value="P-loop_NTPase"/>
</dbReference>
<evidence type="ECO:0000256" key="5">
    <source>
        <dbReference type="ARBA" id="ARBA00022801"/>
    </source>
</evidence>
<dbReference type="OrthoDB" id="5839at2759"/>
<evidence type="ECO:0000256" key="1">
    <source>
        <dbReference type="ARBA" id="ARBA00003181"/>
    </source>
</evidence>
<dbReference type="EMBL" id="NIVC01003953">
    <property type="protein sequence ID" value="PAA49195.1"/>
    <property type="molecule type" value="Genomic_DNA"/>
</dbReference>
<dbReference type="PANTHER" id="PTHR21231:SF3">
    <property type="entry name" value="GPN-LOOP GTPASE 2"/>
    <property type="match status" value="1"/>
</dbReference>
<comment type="function">
    <text evidence="1 8">Small GTPase required for proper localization of RNA polymerase II and III (RNAPII and RNAPIII). May act at an RNAP assembly step prior to nuclear import.</text>
</comment>
<dbReference type="STRING" id="282301.A0A267DIZ7"/>
<dbReference type="GO" id="GO:0005737">
    <property type="term" value="C:cytoplasm"/>
    <property type="evidence" value="ECO:0007669"/>
    <property type="project" value="TreeGrafter"/>
</dbReference>
<keyword evidence="4 8" id="KW-0547">Nucleotide-binding</keyword>
<keyword evidence="5 8" id="KW-0378">Hydrolase</keyword>
<comment type="similarity">
    <text evidence="2 8">Belongs to the GPN-loop GTPase family.</text>
</comment>
<dbReference type="CDD" id="cd17871">
    <property type="entry name" value="GPN2"/>
    <property type="match status" value="1"/>
</dbReference>
<evidence type="ECO:0000256" key="8">
    <source>
        <dbReference type="RuleBase" id="RU365059"/>
    </source>
</evidence>
<dbReference type="GO" id="GO:0003924">
    <property type="term" value="F:GTPase activity"/>
    <property type="evidence" value="ECO:0007669"/>
    <property type="project" value="TreeGrafter"/>
</dbReference>
<dbReference type="SUPFAM" id="SSF52540">
    <property type="entry name" value="P-loop containing nucleoside triphosphate hydrolases"/>
    <property type="match status" value="1"/>
</dbReference>
<evidence type="ECO:0000256" key="6">
    <source>
        <dbReference type="ARBA" id="ARBA00023134"/>
    </source>
</evidence>
<evidence type="ECO:0000313" key="10">
    <source>
        <dbReference type="EMBL" id="PAA49195.1"/>
    </source>
</evidence>
<dbReference type="Gene3D" id="3.40.50.300">
    <property type="entry name" value="P-loop containing nucleotide triphosphate hydrolases"/>
    <property type="match status" value="1"/>
</dbReference>
<dbReference type="Pfam" id="PF03029">
    <property type="entry name" value="ATP_bind_1"/>
    <property type="match status" value="1"/>
</dbReference>
<dbReference type="PANTHER" id="PTHR21231">
    <property type="entry name" value="XPA-BINDING PROTEIN 1-RELATED"/>
    <property type="match status" value="1"/>
</dbReference>
<comment type="caution">
    <text evidence="10">The sequence shown here is derived from an EMBL/GenBank/DDBJ whole genome shotgun (WGS) entry which is preliminary data.</text>
</comment>
<name>A0A267DIZ7_9PLAT</name>
<evidence type="ECO:0000256" key="3">
    <source>
        <dbReference type="ARBA" id="ARBA00014588"/>
    </source>
</evidence>
<dbReference type="InterPro" id="IPR004130">
    <property type="entry name" value="Gpn"/>
</dbReference>
<evidence type="ECO:0000256" key="9">
    <source>
        <dbReference type="SAM" id="MobiDB-lite"/>
    </source>
</evidence>
<gene>
    <name evidence="10" type="ORF">BOX15_Mlig018689g2</name>
</gene>
<dbReference type="GO" id="GO:0005525">
    <property type="term" value="F:GTP binding"/>
    <property type="evidence" value="ECO:0007669"/>
    <property type="project" value="UniProtKB-KW"/>
</dbReference>
<keyword evidence="11" id="KW-1185">Reference proteome</keyword>
<feature type="region of interest" description="Disordered" evidence="9">
    <location>
        <begin position="305"/>
        <end position="340"/>
    </location>
</feature>
<evidence type="ECO:0000256" key="2">
    <source>
        <dbReference type="ARBA" id="ARBA00005290"/>
    </source>
</evidence>
<sequence>IETEASQLEIDIGAMFGQVVIGPPGSGKSTYCAGMAELLQRHLKRQVVLVNLDPANDQLPYKPDIDLTELVRLDEAMERLDLGPNGGLLFCMDFLLKNADWLVGRLKQFSNAYFLFDMPGQVELYTNDQSVQQLLDHLTNKCDYRLACVHLVDSHYCTDAGKFVAVLLTSLSAMLNLQLPHVNVLSKADLIEQYGQLPFHIDYFTDVLDLSYLVQSLEGDPVLQKYHKFTSALAELVESHSLVSFSLLDIQDRESVLRLLRSVDQANGYVFGDAEERSIAALLSCAVGADFEYAKIQSVHEKYTAASGGGSEAGPGASGTAGPSEEEEEEEEDIQIDFLA</sequence>
<protein>
    <recommendedName>
        <fullName evidence="3 8">GPN-loop GTPase 2</fullName>
    </recommendedName>
</protein>
<feature type="compositionally biased region" description="Gly residues" evidence="9">
    <location>
        <begin position="307"/>
        <end position="319"/>
    </location>
</feature>
<evidence type="ECO:0000313" key="11">
    <source>
        <dbReference type="Proteomes" id="UP000215902"/>
    </source>
</evidence>
<comment type="subunit">
    <text evidence="7">Heterodimers with GPN1 or GPN3. Binds to RNA polymerase II (RNAPII).</text>
</comment>
<evidence type="ECO:0000256" key="4">
    <source>
        <dbReference type="ARBA" id="ARBA00022741"/>
    </source>
</evidence>
<accession>A0A267DIZ7</accession>
<organism evidence="10 11">
    <name type="scientific">Macrostomum lignano</name>
    <dbReference type="NCBI Taxonomy" id="282301"/>
    <lineage>
        <taxon>Eukaryota</taxon>
        <taxon>Metazoa</taxon>
        <taxon>Spiralia</taxon>
        <taxon>Lophotrochozoa</taxon>
        <taxon>Platyhelminthes</taxon>
        <taxon>Rhabditophora</taxon>
        <taxon>Macrostomorpha</taxon>
        <taxon>Macrostomida</taxon>
        <taxon>Macrostomidae</taxon>
        <taxon>Macrostomum</taxon>
    </lineage>
</organism>
<dbReference type="InterPro" id="IPR030231">
    <property type="entry name" value="Gpn2"/>
</dbReference>
<feature type="compositionally biased region" description="Acidic residues" evidence="9">
    <location>
        <begin position="324"/>
        <end position="340"/>
    </location>
</feature>
<proteinExistence type="inferred from homology"/>
<dbReference type="Proteomes" id="UP000215902">
    <property type="component" value="Unassembled WGS sequence"/>
</dbReference>
<feature type="non-terminal residue" evidence="10">
    <location>
        <position position="1"/>
    </location>
</feature>
<keyword evidence="6 8" id="KW-0342">GTP-binding</keyword>
<dbReference type="AlphaFoldDB" id="A0A267DIZ7"/>
<dbReference type="FunFam" id="3.40.50.300:FF:000338">
    <property type="entry name" value="GPN-loop GTPase 2"/>
    <property type="match status" value="1"/>
</dbReference>
<reference evidence="10 11" key="1">
    <citation type="submission" date="2017-06" db="EMBL/GenBank/DDBJ databases">
        <title>A platform for efficient transgenesis in Macrostomum lignano, a flatworm model organism for stem cell research.</title>
        <authorList>
            <person name="Berezikov E."/>
        </authorList>
    </citation>
    <scope>NUCLEOTIDE SEQUENCE [LARGE SCALE GENOMIC DNA]</scope>
    <source>
        <strain evidence="10">DV1</strain>
        <tissue evidence="10">Whole organism</tissue>
    </source>
</reference>